<organism evidence="1 2">
    <name type="scientific">Nyssa sinensis</name>
    <dbReference type="NCBI Taxonomy" id="561372"/>
    <lineage>
        <taxon>Eukaryota</taxon>
        <taxon>Viridiplantae</taxon>
        <taxon>Streptophyta</taxon>
        <taxon>Embryophyta</taxon>
        <taxon>Tracheophyta</taxon>
        <taxon>Spermatophyta</taxon>
        <taxon>Magnoliopsida</taxon>
        <taxon>eudicotyledons</taxon>
        <taxon>Gunneridae</taxon>
        <taxon>Pentapetalae</taxon>
        <taxon>asterids</taxon>
        <taxon>Cornales</taxon>
        <taxon>Nyssaceae</taxon>
        <taxon>Nyssa</taxon>
    </lineage>
</organism>
<dbReference type="EMBL" id="CM018050">
    <property type="protein sequence ID" value="KAA8518727.1"/>
    <property type="molecule type" value="Genomic_DNA"/>
</dbReference>
<dbReference type="AlphaFoldDB" id="A0A5J4ZND9"/>
<reference evidence="1 2" key="1">
    <citation type="submission" date="2019-09" db="EMBL/GenBank/DDBJ databases">
        <title>A chromosome-level genome assembly of the Chinese tupelo Nyssa sinensis.</title>
        <authorList>
            <person name="Yang X."/>
            <person name="Kang M."/>
            <person name="Yang Y."/>
            <person name="Xiong H."/>
            <person name="Wang M."/>
            <person name="Zhang Z."/>
            <person name="Wang Z."/>
            <person name="Wu H."/>
            <person name="Ma T."/>
            <person name="Liu J."/>
            <person name="Xi Z."/>
        </authorList>
    </citation>
    <scope>NUCLEOTIDE SEQUENCE [LARGE SCALE GENOMIC DNA]</scope>
    <source>
        <strain evidence="1">J267</strain>
        <tissue evidence="1">Leaf</tissue>
    </source>
</reference>
<evidence type="ECO:0000313" key="2">
    <source>
        <dbReference type="Proteomes" id="UP000325577"/>
    </source>
</evidence>
<dbReference type="InterPro" id="IPR005836">
    <property type="entry name" value="ADP_Glu_pyroP_CS"/>
</dbReference>
<protein>
    <submittedName>
        <fullName evidence="1">Uncharacterized protein</fullName>
    </submittedName>
</protein>
<accession>A0A5J4ZND9</accession>
<evidence type="ECO:0000313" key="1">
    <source>
        <dbReference type="EMBL" id="KAA8518727.1"/>
    </source>
</evidence>
<keyword evidence="2" id="KW-1185">Reference proteome</keyword>
<gene>
    <name evidence="1" type="ORF">F0562_016499</name>
</gene>
<dbReference type="GO" id="GO:0008878">
    <property type="term" value="F:glucose-1-phosphate adenylyltransferase activity"/>
    <property type="evidence" value="ECO:0007669"/>
    <property type="project" value="InterPro"/>
</dbReference>
<name>A0A5J4ZND9_9ASTE</name>
<dbReference type="OrthoDB" id="1933562at2759"/>
<dbReference type="PROSITE" id="PS00809">
    <property type="entry name" value="ADP_GLC_PYROPHOSPH_2"/>
    <property type="match status" value="1"/>
</dbReference>
<proteinExistence type="predicted"/>
<dbReference type="GO" id="GO:0005978">
    <property type="term" value="P:glycogen biosynthetic process"/>
    <property type="evidence" value="ECO:0007669"/>
    <property type="project" value="InterPro"/>
</dbReference>
<sequence>MDYVRFSLCYSFSLITRHTRHSRHLQAHDPQAHKVKKATLVTLKVLAATQTPGEAGKKWFQGTADAVRQFHWLFEKLQAQNLSDAPKFYGLEPATVIPAGTATAVIPVP</sequence>
<dbReference type="Proteomes" id="UP000325577">
    <property type="component" value="Linkage Group LG7"/>
</dbReference>